<dbReference type="OMA" id="FMYEFKE"/>
<dbReference type="EMBL" id="UZAU01000246">
    <property type="status" value="NOT_ANNOTATED_CDS"/>
    <property type="molecule type" value="Genomic_DNA"/>
</dbReference>
<keyword evidence="3" id="KW-1185">Reference proteome</keyword>
<evidence type="ECO:0000313" key="3">
    <source>
        <dbReference type="Proteomes" id="UP000596661"/>
    </source>
</evidence>
<reference evidence="2" key="2">
    <citation type="submission" date="2021-03" db="UniProtKB">
        <authorList>
            <consortium name="EnsemblPlants"/>
        </authorList>
    </citation>
    <scope>IDENTIFICATION</scope>
</reference>
<name>A0A803P707_CANSA</name>
<dbReference type="EnsemblPlants" id="evm.model.03.188">
    <property type="protein sequence ID" value="cds.evm.model.03.188"/>
    <property type="gene ID" value="evm.TU.03.188"/>
</dbReference>
<proteinExistence type="predicted"/>
<dbReference type="NCBIfam" id="NF047352">
    <property type="entry name" value="P_loop_sacsin"/>
    <property type="match status" value="1"/>
</dbReference>
<dbReference type="InterPro" id="IPR058210">
    <property type="entry name" value="SACS/Nov_dom"/>
</dbReference>
<evidence type="ECO:0000259" key="1">
    <source>
        <dbReference type="Pfam" id="PF25794"/>
    </source>
</evidence>
<protein>
    <recommendedName>
        <fullName evidence="1">Sacsin/Nov domain-containing protein</fullName>
    </recommendedName>
</protein>
<dbReference type="Proteomes" id="UP000596661">
    <property type="component" value="Chromosome 3"/>
</dbReference>
<dbReference type="InterPro" id="IPR052957">
    <property type="entry name" value="Auxin_embryo_med"/>
</dbReference>
<dbReference type="Gene3D" id="3.30.565.10">
    <property type="entry name" value="Histidine kinase-like ATPase, C-terminal domain"/>
    <property type="match status" value="1"/>
</dbReference>
<dbReference type="PANTHER" id="PTHR32387">
    <property type="entry name" value="WU:FJ29H11"/>
    <property type="match status" value="1"/>
</dbReference>
<dbReference type="SUPFAM" id="SSF55874">
    <property type="entry name" value="ATPase domain of HSP90 chaperone/DNA topoisomerase II/histidine kinase"/>
    <property type="match status" value="1"/>
</dbReference>
<accession>A0A803P707</accession>
<dbReference type="PANTHER" id="PTHR32387:SF11">
    <property type="entry name" value="PROTEIN NO VEIN C-TERMINAL DOMAIN-CONTAINING PROTEIN"/>
    <property type="match status" value="1"/>
</dbReference>
<dbReference type="InterPro" id="IPR036890">
    <property type="entry name" value="HATPase_C_sf"/>
</dbReference>
<dbReference type="Gramene" id="evm.model.03.188">
    <property type="protein sequence ID" value="cds.evm.model.03.188"/>
    <property type="gene ID" value="evm.TU.03.188"/>
</dbReference>
<reference evidence="2" key="1">
    <citation type="submission" date="2018-11" db="EMBL/GenBank/DDBJ databases">
        <authorList>
            <person name="Grassa J C."/>
        </authorList>
    </citation>
    <scope>NUCLEOTIDE SEQUENCE [LARGE SCALE GENOMIC DNA]</scope>
</reference>
<evidence type="ECO:0000313" key="2">
    <source>
        <dbReference type="EnsemblPlants" id="cds.evm.model.03.188"/>
    </source>
</evidence>
<dbReference type="Pfam" id="PF25794">
    <property type="entry name" value="SACS"/>
    <property type="match status" value="1"/>
</dbReference>
<sequence>MNDTELTAKFHIEEIRSKKFSIGKKDSNPLTQDLHHAVTSLSAELYTKDVHFLMELIQNAEDNEYERSVEPTLEFILTKEDITETGAPTTLLIFNNEVGFSRKNMESLCSIGRSTKKGRRQQGFIGEKGIGFKSVFLVSPQPHVFSNGYQVRFREEPNPDCDIGYIVPEWVSKKPYLSDIADIYGSDKELPKTIFILPLKPEKVEAVKTQLSELHPEILLFLSKVKRLYVREDDRDSAKNDNVSIVSIASETSYVELSSEGVDSRVVQLSVKEKTCVDEETCSYFMWRQVFPVKPENRVNSRLDVEKWIITLAFPFGNRLRSRGISSVGVFAFLPTAMVTNFPFVIQADFILASSRESILLDNLWNLGILECVPSAFVKAFQTCVRKDCLFSMAQVYEFLPACASSYPELNRIRDAIKNQIANLAIVPYELFDGEEHFAKPKEVVRILSTFRQLLSKCKKEGASLHGLRRLNKVLHPSLDLAKFTLVLNFLGVAYVDRSVDWYVKCIQSCNLVTQHSIEVYMELLCFIAENEKTVSRTYFRCLPLFKFINREGNVELCSISQTMKEEVTIRYVLDLNIHSWLSKCSIEFGCFNNVYFLLDDIQKSLVTQCKSSKIWYWLSNSAKVRSFLAYDYAYMLINGVPENRKDLTRLVAHFLYQAHKKHFIGESRIYDLCANVPIIDGCDRVHVRKEKSVTLAPVSGSKWAKLFGPSNPFLNQKYIDVGNEYVWRSSFLGETTSEKVILDFICKYTKSMDLPELSPPNLELKVAFSPLSMKQAFMLLDWIRFLQTRGACLPERFQASILDGKWLRTYTGYKSPRQSILPDETGKSMFDMVKHVLKDISVIEQEFYHNKIRKYQDELTFLGVGFGSSDVQSLIAGRFVSLVSSAGIRKEVVFSLLKFIGFLNTRKMIDEEWLQAMKRAKWLKTHRGYSAPEGAILLLSKIETSSCLTTPNLFIVDEAYYGSNLGSFSVELKMLGVITDHVESLKLIAENASLCPNLTSVTADCGLLMLECIKVCGTSATSLIERIKEQPWLKTNSGFNTPFETTYPNPIWGSLANALQIPTVDELYYGNELLNYHSELSAIGVAVDTASVIEKIDAKFKLLLHSSKLGPDMVLSMLKCLKEMRQTSSSGCVELQCLFTEKWLKTRCGYMAPSQSIVFSMNWGAVSPFVDLPLIDDGFYSIMIYRYKDELQMLGAITDFEGGAGFVLEGLKSPIEPEFTTASGTIALLKCLNSVMSKSSDQSLPENFLENISKSKFLKTTKGYSVPEECVLFDSAWEGTLNQTDVPSIDVMCYESDLSVYKEQLNAIGVRTDSMEVCSLVSRLLYSQTNTLLITRLYTFLCLFNWKPENSDEFISLVWIPSHDGVKGKWIKSTQCIRNDDNDLFVTRLHCLSRFYKPELLPLFVSAFGVREFPSLDDYFQLWNDWTSSNDGRVSKAKCRSFWEGISKHWKPETIEAFKQHFTKLSATTGLDDEIHLVDKENVFIPDDLRLKSIFESVSLPLFVWFPNVGTLSSSSWLLKTIYCSLGVKNLTDSVKLGSIFAGDTPKKLIPKNGLIEKGLIKMILAFLAGPLLNMQVKKRQQTATALLNLTLYQTEQPIKITYILTPYPNETVKAEAKKMVFWDKKSKQLIIDKSGYENRKSSAEFASCFAQEISEGMLPEARATVVDSLSRIIHMGFMYEFKEDSVDYLLVRENLVMLSEDIKFVGSVFGQVNLEEMAPFTPLPPPSKKLCKRGKKLISVLSLANGL</sequence>
<organism evidence="2 3">
    <name type="scientific">Cannabis sativa</name>
    <name type="common">Hemp</name>
    <name type="synonym">Marijuana</name>
    <dbReference type="NCBI Taxonomy" id="3483"/>
    <lineage>
        <taxon>Eukaryota</taxon>
        <taxon>Viridiplantae</taxon>
        <taxon>Streptophyta</taxon>
        <taxon>Embryophyta</taxon>
        <taxon>Tracheophyta</taxon>
        <taxon>Spermatophyta</taxon>
        <taxon>Magnoliopsida</taxon>
        <taxon>eudicotyledons</taxon>
        <taxon>Gunneridae</taxon>
        <taxon>Pentapetalae</taxon>
        <taxon>rosids</taxon>
        <taxon>fabids</taxon>
        <taxon>Rosales</taxon>
        <taxon>Cannabaceae</taxon>
        <taxon>Cannabis</taxon>
    </lineage>
</organism>
<feature type="domain" description="Sacsin/Nov" evidence="1">
    <location>
        <begin position="46"/>
        <end position="149"/>
    </location>
</feature>